<dbReference type="Gene3D" id="1.20.1740.10">
    <property type="entry name" value="Amino acid/polyamine transporter I"/>
    <property type="match status" value="1"/>
</dbReference>
<dbReference type="PANTHER" id="PTHR45649">
    <property type="entry name" value="AMINO-ACID PERMEASE BAT1"/>
    <property type="match status" value="1"/>
</dbReference>
<evidence type="ECO:0000313" key="8">
    <source>
        <dbReference type="Proteomes" id="UP000242146"/>
    </source>
</evidence>
<dbReference type="Pfam" id="PF13520">
    <property type="entry name" value="AA_permease_2"/>
    <property type="match status" value="1"/>
</dbReference>
<dbReference type="STRING" id="101127.A0A1X2G7W1"/>
<dbReference type="Proteomes" id="UP000242146">
    <property type="component" value="Unassembled WGS sequence"/>
</dbReference>
<keyword evidence="8" id="KW-1185">Reference proteome</keyword>
<comment type="caution">
    <text evidence="7">The sequence shown here is derived from an EMBL/GenBank/DDBJ whole genome shotgun (WGS) entry which is preliminary data.</text>
</comment>
<feature type="transmembrane region" description="Helical" evidence="6">
    <location>
        <begin position="358"/>
        <end position="379"/>
    </location>
</feature>
<feature type="transmembrane region" description="Helical" evidence="6">
    <location>
        <begin position="429"/>
        <end position="450"/>
    </location>
</feature>
<feature type="transmembrane region" description="Helical" evidence="6">
    <location>
        <begin position="400"/>
        <end position="423"/>
    </location>
</feature>
<dbReference type="InterPro" id="IPR002293">
    <property type="entry name" value="AA/rel_permease1"/>
</dbReference>
<accession>A0A1X2G7W1</accession>
<feature type="transmembrane region" description="Helical" evidence="6">
    <location>
        <begin position="124"/>
        <end position="143"/>
    </location>
</feature>
<organism evidence="7 8">
    <name type="scientific">Hesseltinella vesiculosa</name>
    <dbReference type="NCBI Taxonomy" id="101127"/>
    <lineage>
        <taxon>Eukaryota</taxon>
        <taxon>Fungi</taxon>
        <taxon>Fungi incertae sedis</taxon>
        <taxon>Mucoromycota</taxon>
        <taxon>Mucoromycotina</taxon>
        <taxon>Mucoromycetes</taxon>
        <taxon>Mucorales</taxon>
        <taxon>Cunninghamellaceae</taxon>
        <taxon>Hesseltinella</taxon>
    </lineage>
</organism>
<dbReference type="EMBL" id="MCGT01000034">
    <property type="protein sequence ID" value="ORX47249.1"/>
    <property type="molecule type" value="Genomic_DNA"/>
</dbReference>
<keyword evidence="3 6" id="KW-0812">Transmembrane</keyword>
<feature type="transmembrane region" description="Helical" evidence="6">
    <location>
        <begin position="283"/>
        <end position="311"/>
    </location>
</feature>
<dbReference type="AlphaFoldDB" id="A0A1X2G7W1"/>
<evidence type="ECO:0000256" key="4">
    <source>
        <dbReference type="ARBA" id="ARBA00022989"/>
    </source>
</evidence>
<evidence type="ECO:0000256" key="3">
    <source>
        <dbReference type="ARBA" id="ARBA00022692"/>
    </source>
</evidence>
<sequence length="481" mass="52590">MSTGVETNGTEGKTSIVHEEVSAADDDANQLNDLGYKQEFKRNMGLLLQIAFPFIGMAILPNWLVGFGPSLASGGPSSLFWGWVGGYMYAAALLTANMTVSWNLAQLIIGIASVLRNEVIENTGAYVGVYIIMTFVCTGAGYLGMTFTNVMNHFIAFWLVATTFVFVIGVLCLSPARNDASWVFLQFTNETGYDNPAIVFFLGLLQAGWTTIGYESGITISENTKDAARTGPRGLMLCITAGLVQGFLITLAALFTIQDLDGLIGASLPISEYFMQTTRNPQVAAFFLATMIVSQAGSFANTAIAFTRLTWSMARDNALPYSKFFYKLDRDVPVRLVGLQIVLMVVLILPVFGTMVYWRAILSTTIISYNCAYGMPLLTRLLFVRNKMPLGPYNMGRWGVVVNAIALLWIIFLAVVLCFPSTVPTDGTTFNYSCVMLGAVIIFTVVYWIISGRHKYKGPDAKELGEFATHGDDSDDATKVQ</sequence>
<protein>
    <recommendedName>
        <fullName evidence="9">Amino acid transporter</fullName>
    </recommendedName>
</protein>
<dbReference type="GO" id="GO:0016020">
    <property type="term" value="C:membrane"/>
    <property type="evidence" value="ECO:0007669"/>
    <property type="project" value="UniProtKB-SubCell"/>
</dbReference>
<keyword evidence="2" id="KW-0813">Transport</keyword>
<evidence type="ECO:0008006" key="9">
    <source>
        <dbReference type="Google" id="ProtNLM"/>
    </source>
</evidence>
<feature type="transmembrane region" description="Helical" evidence="6">
    <location>
        <begin position="46"/>
        <end position="67"/>
    </location>
</feature>
<keyword evidence="5 6" id="KW-0472">Membrane</keyword>
<dbReference type="PIRSF" id="PIRSF006060">
    <property type="entry name" value="AA_transporter"/>
    <property type="match status" value="1"/>
</dbReference>
<evidence type="ECO:0000313" key="7">
    <source>
        <dbReference type="EMBL" id="ORX47249.1"/>
    </source>
</evidence>
<dbReference type="PANTHER" id="PTHR45649:SF26">
    <property type="entry name" value="OS04G0435100 PROTEIN"/>
    <property type="match status" value="1"/>
</dbReference>
<keyword evidence="4 6" id="KW-1133">Transmembrane helix</keyword>
<comment type="subcellular location">
    <subcellularLocation>
        <location evidence="1">Membrane</location>
        <topology evidence="1">Multi-pass membrane protein</topology>
    </subcellularLocation>
</comment>
<feature type="transmembrane region" description="Helical" evidence="6">
    <location>
        <begin position="87"/>
        <end position="112"/>
    </location>
</feature>
<feature type="transmembrane region" description="Helical" evidence="6">
    <location>
        <begin position="155"/>
        <end position="173"/>
    </location>
</feature>
<dbReference type="OrthoDB" id="3257095at2759"/>
<evidence type="ECO:0000256" key="2">
    <source>
        <dbReference type="ARBA" id="ARBA00022448"/>
    </source>
</evidence>
<gene>
    <name evidence="7" type="ORF">DM01DRAFT_1385992</name>
</gene>
<reference evidence="7 8" key="1">
    <citation type="submission" date="2016-07" db="EMBL/GenBank/DDBJ databases">
        <title>Pervasive Adenine N6-methylation of Active Genes in Fungi.</title>
        <authorList>
            <consortium name="DOE Joint Genome Institute"/>
            <person name="Mondo S.J."/>
            <person name="Dannebaum R.O."/>
            <person name="Kuo R.C."/>
            <person name="Labutti K."/>
            <person name="Haridas S."/>
            <person name="Kuo A."/>
            <person name="Salamov A."/>
            <person name="Ahrendt S.R."/>
            <person name="Lipzen A."/>
            <person name="Sullivan W."/>
            <person name="Andreopoulos W.B."/>
            <person name="Clum A."/>
            <person name="Lindquist E."/>
            <person name="Daum C."/>
            <person name="Ramamoorthy G.K."/>
            <person name="Gryganskyi A."/>
            <person name="Culley D."/>
            <person name="Magnuson J.K."/>
            <person name="James T.Y."/>
            <person name="O'Malley M.A."/>
            <person name="Stajich J.E."/>
            <person name="Spatafora J.W."/>
            <person name="Visel A."/>
            <person name="Grigoriev I.V."/>
        </authorList>
    </citation>
    <scope>NUCLEOTIDE SEQUENCE [LARGE SCALE GENOMIC DNA]</scope>
    <source>
        <strain evidence="7 8">NRRL 3301</strain>
    </source>
</reference>
<evidence type="ECO:0000256" key="1">
    <source>
        <dbReference type="ARBA" id="ARBA00004141"/>
    </source>
</evidence>
<evidence type="ECO:0000256" key="6">
    <source>
        <dbReference type="SAM" id="Phobius"/>
    </source>
</evidence>
<dbReference type="GO" id="GO:0022857">
    <property type="term" value="F:transmembrane transporter activity"/>
    <property type="evidence" value="ECO:0007669"/>
    <property type="project" value="InterPro"/>
</dbReference>
<name>A0A1X2G7W1_9FUNG</name>
<feature type="transmembrane region" description="Helical" evidence="6">
    <location>
        <begin position="332"/>
        <end position="352"/>
    </location>
</feature>
<evidence type="ECO:0000256" key="5">
    <source>
        <dbReference type="ARBA" id="ARBA00023136"/>
    </source>
</evidence>
<feature type="transmembrane region" description="Helical" evidence="6">
    <location>
        <begin position="235"/>
        <end position="257"/>
    </location>
</feature>
<proteinExistence type="predicted"/>